<gene>
    <name evidence="7" type="ORF">PISMIDRAFT_143557</name>
</gene>
<dbReference type="HOGENOM" id="CLU_057727_1_0_1"/>
<keyword evidence="1" id="KW-0479">Metal-binding</keyword>
<feature type="compositionally biased region" description="Low complexity" evidence="5">
    <location>
        <begin position="7"/>
        <end position="16"/>
    </location>
</feature>
<sequence>MPVTRATSTGVSSSSTQQKRYQTPIPRPGGSAKSMKTSPYPEVIILSSEDENSSIASAGHIKKPSRNPKRRKPVRLPTQVLGEVLEISDFDEVQPSPPAASKRKTEGSTTEHLQRAVNSLEEALRLANQRAAQELSELKSLEKTQAEEISALRSALSKDFSELEDHILCEVCTHNMWKPYLLPDCGHCFCQDCLVGWFTTTQVKFMNSHPDYDPQHAMAHGQLHVLLKSIPAILNPRVRQQLKTLLAKLRKMRPEYACPSCRKTVVTKPVEDFRLKALVKHIADLQGEVNPQESSPSHLVTSTGPFDAFFPDPWV</sequence>
<evidence type="ECO:0000313" key="8">
    <source>
        <dbReference type="Proteomes" id="UP000054018"/>
    </source>
</evidence>
<dbReference type="InterPro" id="IPR017907">
    <property type="entry name" value="Znf_RING_CS"/>
</dbReference>
<dbReference type="SUPFAM" id="SSF57850">
    <property type="entry name" value="RING/U-box"/>
    <property type="match status" value="1"/>
</dbReference>
<protein>
    <recommendedName>
        <fullName evidence="6">RING-type domain-containing protein</fullName>
    </recommendedName>
</protein>
<dbReference type="Proteomes" id="UP000054018">
    <property type="component" value="Unassembled WGS sequence"/>
</dbReference>
<feature type="region of interest" description="Disordered" evidence="5">
    <location>
        <begin position="89"/>
        <end position="112"/>
    </location>
</feature>
<reference evidence="7 8" key="1">
    <citation type="submission" date="2014-04" db="EMBL/GenBank/DDBJ databases">
        <authorList>
            <consortium name="DOE Joint Genome Institute"/>
            <person name="Kuo A."/>
            <person name="Kohler A."/>
            <person name="Costa M.D."/>
            <person name="Nagy L.G."/>
            <person name="Floudas D."/>
            <person name="Copeland A."/>
            <person name="Barry K.W."/>
            <person name="Cichocki N."/>
            <person name="Veneault-Fourrey C."/>
            <person name="LaButti K."/>
            <person name="Lindquist E.A."/>
            <person name="Lipzen A."/>
            <person name="Lundell T."/>
            <person name="Morin E."/>
            <person name="Murat C."/>
            <person name="Sun H."/>
            <person name="Tunlid A."/>
            <person name="Henrissat B."/>
            <person name="Grigoriev I.V."/>
            <person name="Hibbett D.S."/>
            <person name="Martin F."/>
            <person name="Nordberg H.P."/>
            <person name="Cantor M.N."/>
            <person name="Hua S.X."/>
        </authorList>
    </citation>
    <scope>NUCLEOTIDE SEQUENCE [LARGE SCALE GENOMIC DNA]</scope>
    <source>
        <strain evidence="7 8">441</strain>
    </source>
</reference>
<evidence type="ECO:0000256" key="2">
    <source>
        <dbReference type="ARBA" id="ARBA00022771"/>
    </source>
</evidence>
<dbReference type="Pfam" id="PF13445">
    <property type="entry name" value="zf-RING_UBOX"/>
    <property type="match status" value="1"/>
</dbReference>
<dbReference type="Gene3D" id="3.30.40.10">
    <property type="entry name" value="Zinc/RING finger domain, C3HC4 (zinc finger)"/>
    <property type="match status" value="1"/>
</dbReference>
<evidence type="ECO:0000259" key="6">
    <source>
        <dbReference type="PROSITE" id="PS50089"/>
    </source>
</evidence>
<dbReference type="AlphaFoldDB" id="A0A0D0A711"/>
<feature type="region of interest" description="Disordered" evidence="5">
    <location>
        <begin position="1"/>
        <end position="77"/>
    </location>
</feature>
<feature type="domain" description="RING-type" evidence="6">
    <location>
        <begin position="169"/>
        <end position="262"/>
    </location>
</feature>
<dbReference type="PROSITE" id="PS00518">
    <property type="entry name" value="ZF_RING_1"/>
    <property type="match status" value="1"/>
</dbReference>
<dbReference type="STRING" id="765257.A0A0D0A711"/>
<evidence type="ECO:0000256" key="4">
    <source>
        <dbReference type="PROSITE-ProRule" id="PRU00175"/>
    </source>
</evidence>
<feature type="compositionally biased region" description="Basic residues" evidence="5">
    <location>
        <begin position="60"/>
        <end position="74"/>
    </location>
</feature>
<dbReference type="InterPro" id="IPR027370">
    <property type="entry name" value="Znf-RING_euk"/>
</dbReference>
<keyword evidence="2 4" id="KW-0863">Zinc-finger</keyword>
<evidence type="ECO:0000256" key="1">
    <source>
        <dbReference type="ARBA" id="ARBA00022723"/>
    </source>
</evidence>
<reference evidence="8" key="2">
    <citation type="submission" date="2015-01" db="EMBL/GenBank/DDBJ databases">
        <title>Evolutionary Origins and Diversification of the Mycorrhizal Mutualists.</title>
        <authorList>
            <consortium name="DOE Joint Genome Institute"/>
            <consortium name="Mycorrhizal Genomics Consortium"/>
            <person name="Kohler A."/>
            <person name="Kuo A."/>
            <person name="Nagy L.G."/>
            <person name="Floudas D."/>
            <person name="Copeland A."/>
            <person name="Barry K.W."/>
            <person name="Cichocki N."/>
            <person name="Veneault-Fourrey C."/>
            <person name="LaButti K."/>
            <person name="Lindquist E.A."/>
            <person name="Lipzen A."/>
            <person name="Lundell T."/>
            <person name="Morin E."/>
            <person name="Murat C."/>
            <person name="Riley R."/>
            <person name="Ohm R."/>
            <person name="Sun H."/>
            <person name="Tunlid A."/>
            <person name="Henrissat B."/>
            <person name="Grigoriev I.V."/>
            <person name="Hibbett D.S."/>
            <person name="Martin F."/>
        </authorList>
    </citation>
    <scope>NUCLEOTIDE SEQUENCE [LARGE SCALE GENOMIC DNA]</scope>
    <source>
        <strain evidence="8">441</strain>
    </source>
</reference>
<dbReference type="EMBL" id="KN833694">
    <property type="protein sequence ID" value="KIK27848.1"/>
    <property type="molecule type" value="Genomic_DNA"/>
</dbReference>
<keyword evidence="8" id="KW-1185">Reference proteome</keyword>
<dbReference type="OrthoDB" id="2669864at2759"/>
<organism evidence="7 8">
    <name type="scientific">Pisolithus microcarpus 441</name>
    <dbReference type="NCBI Taxonomy" id="765257"/>
    <lineage>
        <taxon>Eukaryota</taxon>
        <taxon>Fungi</taxon>
        <taxon>Dikarya</taxon>
        <taxon>Basidiomycota</taxon>
        <taxon>Agaricomycotina</taxon>
        <taxon>Agaricomycetes</taxon>
        <taxon>Agaricomycetidae</taxon>
        <taxon>Boletales</taxon>
        <taxon>Sclerodermatineae</taxon>
        <taxon>Pisolithaceae</taxon>
        <taxon>Pisolithus</taxon>
    </lineage>
</organism>
<proteinExistence type="predicted"/>
<dbReference type="InterPro" id="IPR013083">
    <property type="entry name" value="Znf_RING/FYVE/PHD"/>
</dbReference>
<dbReference type="InterPro" id="IPR001841">
    <property type="entry name" value="Znf_RING"/>
</dbReference>
<evidence type="ECO:0000256" key="3">
    <source>
        <dbReference type="ARBA" id="ARBA00022833"/>
    </source>
</evidence>
<name>A0A0D0A711_9AGAM</name>
<dbReference type="SMART" id="SM00184">
    <property type="entry name" value="RING"/>
    <property type="match status" value="1"/>
</dbReference>
<keyword evidence="3" id="KW-0862">Zinc</keyword>
<accession>A0A0D0A711</accession>
<evidence type="ECO:0000256" key="5">
    <source>
        <dbReference type="SAM" id="MobiDB-lite"/>
    </source>
</evidence>
<evidence type="ECO:0000313" key="7">
    <source>
        <dbReference type="EMBL" id="KIK27848.1"/>
    </source>
</evidence>
<dbReference type="PROSITE" id="PS50089">
    <property type="entry name" value="ZF_RING_2"/>
    <property type="match status" value="1"/>
</dbReference>
<dbReference type="GO" id="GO:0008270">
    <property type="term" value="F:zinc ion binding"/>
    <property type="evidence" value="ECO:0007669"/>
    <property type="project" value="UniProtKB-KW"/>
</dbReference>